<evidence type="ECO:0000256" key="1">
    <source>
        <dbReference type="SAM" id="MobiDB-lite"/>
    </source>
</evidence>
<keyword evidence="3" id="KW-1185">Reference proteome</keyword>
<proteinExistence type="predicted"/>
<evidence type="ECO:0000313" key="3">
    <source>
        <dbReference type="Proteomes" id="UP000612899"/>
    </source>
</evidence>
<accession>A0A8J3Q8U7</accession>
<organism evidence="2 3">
    <name type="scientific">Rhizocola hellebori</name>
    <dbReference type="NCBI Taxonomy" id="1392758"/>
    <lineage>
        <taxon>Bacteria</taxon>
        <taxon>Bacillati</taxon>
        <taxon>Actinomycetota</taxon>
        <taxon>Actinomycetes</taxon>
        <taxon>Micromonosporales</taxon>
        <taxon>Micromonosporaceae</taxon>
        <taxon>Rhizocola</taxon>
    </lineage>
</organism>
<dbReference type="AlphaFoldDB" id="A0A8J3Q8U7"/>
<sequence>MYTNEADMLWIVVTYAPGTAHKTLRHSNESDLRAPQGDRQPDKPGYCEREDQRRDQ</sequence>
<name>A0A8J3Q8U7_9ACTN</name>
<feature type="region of interest" description="Disordered" evidence="1">
    <location>
        <begin position="24"/>
        <end position="56"/>
    </location>
</feature>
<feature type="compositionally biased region" description="Basic and acidic residues" evidence="1">
    <location>
        <begin position="39"/>
        <end position="56"/>
    </location>
</feature>
<comment type="caution">
    <text evidence="2">The sequence shown here is derived from an EMBL/GenBank/DDBJ whole genome shotgun (WGS) entry which is preliminary data.</text>
</comment>
<dbReference type="EMBL" id="BONY01000018">
    <property type="protein sequence ID" value="GIH05301.1"/>
    <property type="molecule type" value="Genomic_DNA"/>
</dbReference>
<dbReference type="Proteomes" id="UP000612899">
    <property type="component" value="Unassembled WGS sequence"/>
</dbReference>
<reference evidence="2" key="1">
    <citation type="submission" date="2021-01" db="EMBL/GenBank/DDBJ databases">
        <title>Whole genome shotgun sequence of Rhizocola hellebori NBRC 109834.</title>
        <authorList>
            <person name="Komaki H."/>
            <person name="Tamura T."/>
        </authorList>
    </citation>
    <scope>NUCLEOTIDE SEQUENCE</scope>
    <source>
        <strain evidence="2">NBRC 109834</strain>
    </source>
</reference>
<gene>
    <name evidence="2" type="ORF">Rhe02_33680</name>
</gene>
<protein>
    <submittedName>
        <fullName evidence="2">Uncharacterized protein</fullName>
    </submittedName>
</protein>
<evidence type="ECO:0000313" key="2">
    <source>
        <dbReference type="EMBL" id="GIH05301.1"/>
    </source>
</evidence>